<evidence type="ECO:0000313" key="7">
    <source>
        <dbReference type="EMBL" id="MBD8078423.1"/>
    </source>
</evidence>
<evidence type="ECO:0000256" key="1">
    <source>
        <dbReference type="ARBA" id="ARBA00004651"/>
    </source>
</evidence>
<evidence type="ECO:0000256" key="2">
    <source>
        <dbReference type="ARBA" id="ARBA00022475"/>
    </source>
</evidence>
<keyword evidence="3 6" id="KW-0812">Transmembrane</keyword>
<dbReference type="AlphaFoldDB" id="A0A927G805"/>
<proteinExistence type="predicted"/>
<dbReference type="Pfam" id="PF06081">
    <property type="entry name" value="ArAE_1"/>
    <property type="match status" value="1"/>
</dbReference>
<dbReference type="EMBL" id="JACYHB010000003">
    <property type="protein sequence ID" value="MBD8078423.1"/>
    <property type="molecule type" value="Genomic_DNA"/>
</dbReference>
<feature type="transmembrane region" description="Helical" evidence="6">
    <location>
        <begin position="95"/>
        <end position="113"/>
    </location>
</feature>
<reference evidence="7" key="2">
    <citation type="submission" date="2020-09" db="EMBL/GenBank/DDBJ databases">
        <authorList>
            <person name="Yu Y."/>
        </authorList>
    </citation>
    <scope>NUCLEOTIDE SEQUENCE</scope>
    <source>
        <strain evidence="7">KCTC 49039</strain>
    </source>
</reference>
<evidence type="ECO:0000256" key="6">
    <source>
        <dbReference type="SAM" id="Phobius"/>
    </source>
</evidence>
<reference evidence="7" key="1">
    <citation type="journal article" date="2018" name="Curr. Microbiol.">
        <title>Cellulosimicrobium arenosum sp. nov., Isolated from Marine Sediment Sand.</title>
        <authorList>
            <person name="Oh M."/>
            <person name="Kim J.H."/>
            <person name="Yoon J.H."/>
            <person name="Schumann P."/>
            <person name="Kim W."/>
        </authorList>
    </citation>
    <scope>NUCLEOTIDE SEQUENCE</scope>
    <source>
        <strain evidence="7">KCTC 49039</strain>
    </source>
</reference>
<evidence type="ECO:0000256" key="5">
    <source>
        <dbReference type="ARBA" id="ARBA00023136"/>
    </source>
</evidence>
<protein>
    <recommendedName>
        <fullName evidence="9">FUSC family protein</fullName>
    </recommendedName>
</protein>
<dbReference type="GO" id="GO:0005886">
    <property type="term" value="C:plasma membrane"/>
    <property type="evidence" value="ECO:0007669"/>
    <property type="project" value="UniProtKB-SubCell"/>
</dbReference>
<dbReference type="InterPro" id="IPR010343">
    <property type="entry name" value="ArAE_1"/>
</dbReference>
<gene>
    <name evidence="7" type="ORF">IF651_05040</name>
</gene>
<organism evidence="7 8">
    <name type="scientific">Cellulosimicrobium arenosum</name>
    <dbReference type="NCBI Taxonomy" id="2708133"/>
    <lineage>
        <taxon>Bacteria</taxon>
        <taxon>Bacillati</taxon>
        <taxon>Actinomycetota</taxon>
        <taxon>Actinomycetes</taxon>
        <taxon>Micrococcales</taxon>
        <taxon>Promicromonosporaceae</taxon>
        <taxon>Cellulosimicrobium</taxon>
    </lineage>
</organism>
<keyword evidence="5 6" id="KW-0472">Membrane</keyword>
<name>A0A927G805_9MICO</name>
<feature type="transmembrane region" description="Helical" evidence="6">
    <location>
        <begin position="142"/>
        <end position="163"/>
    </location>
</feature>
<evidence type="ECO:0000313" key="8">
    <source>
        <dbReference type="Proteomes" id="UP000610846"/>
    </source>
</evidence>
<dbReference type="RefSeq" id="WP_191828011.1">
    <property type="nucleotide sequence ID" value="NZ_JACYHB010000003.1"/>
</dbReference>
<evidence type="ECO:0000256" key="3">
    <source>
        <dbReference type="ARBA" id="ARBA00022692"/>
    </source>
</evidence>
<keyword evidence="8" id="KW-1185">Reference proteome</keyword>
<evidence type="ECO:0000256" key="4">
    <source>
        <dbReference type="ARBA" id="ARBA00022989"/>
    </source>
</evidence>
<keyword evidence="2" id="KW-1003">Cell membrane</keyword>
<feature type="transmembrane region" description="Helical" evidence="6">
    <location>
        <begin position="21"/>
        <end position="43"/>
    </location>
</feature>
<dbReference type="Proteomes" id="UP000610846">
    <property type="component" value="Unassembled WGS sequence"/>
</dbReference>
<evidence type="ECO:0008006" key="9">
    <source>
        <dbReference type="Google" id="ProtNLM"/>
    </source>
</evidence>
<keyword evidence="4 6" id="KW-1133">Transmembrane helix</keyword>
<comment type="caution">
    <text evidence="7">The sequence shown here is derived from an EMBL/GenBank/DDBJ whole genome shotgun (WGS) entry which is preliminary data.</text>
</comment>
<comment type="subcellular location">
    <subcellularLocation>
        <location evidence="1">Cell membrane</location>
        <topology evidence="1">Multi-pass membrane protein</topology>
    </subcellularLocation>
</comment>
<sequence length="356" mass="37767">MRARARRVIGATQSQWVRHPRWSLAVKGAVAAALAWFAGVLAPEPFSDYPYYAPLGAVVATTSTLARSVRESFQALAALLVGAVIARGVDLLLAPSALSVALAVGLALLCAGWSRLGDMGTWAVTSALFVLIIGNTDKFGFVGAYAGLIVLGALIGVGINLLAPPLPLTPSEDALDRLRDTLVDQVGALAVGLSGERPASQDEWDERRRALEPTLGQARESVARMREAARGNLRLRRHRDWATSQVRRAGELETSADVVGILVRLLVEWEGDGRDGLALGPRLRPAAARALESYGAALSTVDIEPADGDALADLDRSVGDLRRELRDARRNGDEDYFVAGALVLALRRGAATLAAS</sequence>
<accession>A0A927G805</accession>